<comment type="caution">
    <text evidence="2">The sequence shown here is derived from an EMBL/GenBank/DDBJ whole genome shotgun (WGS) entry which is preliminary data.</text>
</comment>
<feature type="compositionally biased region" description="Basic and acidic residues" evidence="1">
    <location>
        <begin position="1"/>
        <end position="18"/>
    </location>
</feature>
<dbReference type="PATRIC" id="fig|1088869.3.peg.892"/>
<evidence type="ECO:0000256" key="1">
    <source>
        <dbReference type="SAM" id="MobiDB-lite"/>
    </source>
</evidence>
<dbReference type="EMBL" id="AGQV01000001">
    <property type="protein sequence ID" value="EHH69576.1"/>
    <property type="molecule type" value="Genomic_DNA"/>
</dbReference>
<protein>
    <submittedName>
        <fullName evidence="2">Uncharacterized protein</fullName>
    </submittedName>
</protein>
<feature type="compositionally biased region" description="Polar residues" evidence="1">
    <location>
        <begin position="60"/>
        <end position="70"/>
    </location>
</feature>
<sequence length="80" mass="8870">MADHSIPHAADSIHDLGRKAAHTPDLLTDAERTRLANHVLKEGEHPTDEEQEIAKEILKNPQSVNASQIENLGHKTLARH</sequence>
<evidence type="ECO:0000313" key="3">
    <source>
        <dbReference type="Proteomes" id="UP000004949"/>
    </source>
</evidence>
<dbReference type="OrthoDB" id="7280042at2"/>
<accession>G6XHB8</accession>
<keyword evidence="3" id="KW-1185">Reference proteome</keyword>
<gene>
    <name evidence="2" type="ORF">GMO_08840</name>
</gene>
<feature type="region of interest" description="Disordered" evidence="1">
    <location>
        <begin position="1"/>
        <end position="24"/>
    </location>
</feature>
<organism evidence="2 3">
    <name type="scientific">Gluconobacter morbifer G707</name>
    <dbReference type="NCBI Taxonomy" id="1088869"/>
    <lineage>
        <taxon>Bacteria</taxon>
        <taxon>Pseudomonadati</taxon>
        <taxon>Pseudomonadota</taxon>
        <taxon>Alphaproteobacteria</taxon>
        <taxon>Acetobacterales</taxon>
        <taxon>Acetobacteraceae</taxon>
        <taxon>Gluconobacter</taxon>
    </lineage>
</organism>
<proteinExistence type="predicted"/>
<name>G6XHB8_9PROT</name>
<dbReference type="RefSeq" id="WP_008851033.1">
    <property type="nucleotide sequence ID" value="NZ_AGQV01000001.1"/>
</dbReference>
<feature type="region of interest" description="Disordered" evidence="1">
    <location>
        <begin position="58"/>
        <end position="80"/>
    </location>
</feature>
<evidence type="ECO:0000313" key="2">
    <source>
        <dbReference type="EMBL" id="EHH69576.1"/>
    </source>
</evidence>
<reference evidence="2 3" key="1">
    <citation type="submission" date="2011-10" db="EMBL/GenBank/DDBJ databases">
        <title>Genome sequence of Gluconobacter morbifer G707, isolated from Drosophila gut.</title>
        <authorList>
            <person name="Lee W.-J."/>
            <person name="Kim E.-K."/>
        </authorList>
    </citation>
    <scope>NUCLEOTIDE SEQUENCE [LARGE SCALE GENOMIC DNA]</scope>
    <source>
        <strain evidence="2 3">G707</strain>
    </source>
</reference>
<dbReference type="Proteomes" id="UP000004949">
    <property type="component" value="Unassembled WGS sequence"/>
</dbReference>
<dbReference type="AlphaFoldDB" id="G6XHB8"/>